<feature type="chain" id="PRO_5037357176" description="Lipoprotein" evidence="1">
    <location>
        <begin position="22"/>
        <end position="144"/>
    </location>
</feature>
<evidence type="ECO:0000313" key="3">
    <source>
        <dbReference type="Proteomes" id="UP000655830"/>
    </source>
</evidence>
<name>A0A926ELW5_9FIRM</name>
<dbReference type="Proteomes" id="UP000655830">
    <property type="component" value="Unassembled WGS sequence"/>
</dbReference>
<proteinExistence type="predicted"/>
<dbReference type="AlphaFoldDB" id="A0A926ELW5"/>
<feature type="signal peptide" evidence="1">
    <location>
        <begin position="1"/>
        <end position="21"/>
    </location>
</feature>
<reference evidence="2" key="1">
    <citation type="submission" date="2020-08" db="EMBL/GenBank/DDBJ databases">
        <title>Genome public.</title>
        <authorList>
            <person name="Liu C."/>
            <person name="Sun Q."/>
        </authorList>
    </citation>
    <scope>NUCLEOTIDE SEQUENCE</scope>
    <source>
        <strain evidence="2">NSJ-12</strain>
    </source>
</reference>
<gene>
    <name evidence="2" type="ORF">H8718_15255</name>
</gene>
<dbReference type="PROSITE" id="PS51257">
    <property type="entry name" value="PROKAR_LIPOPROTEIN"/>
    <property type="match status" value="1"/>
</dbReference>
<keyword evidence="1" id="KW-0732">Signal</keyword>
<dbReference type="RefSeq" id="WP_249333571.1">
    <property type="nucleotide sequence ID" value="NZ_JACRSY010000030.1"/>
</dbReference>
<accession>A0A926ELW5</accession>
<evidence type="ECO:0000256" key="1">
    <source>
        <dbReference type="SAM" id="SignalP"/>
    </source>
</evidence>
<sequence length="144" mass="15512">MKKIFVLVLTGISLMSSCIYASNIETAQGIQLVENENAFRGVLHTAYNISVDNSTYTSSNFATPSSNSNDINVSFTNDGSSSVTVKLYKVGMFSDKLIGSFDVSAGSSDYDTFSGSSKTTYYVVITNSTGYSIKGSLKVRQLDQ</sequence>
<comment type="caution">
    <text evidence="2">The sequence shown here is derived from an EMBL/GenBank/DDBJ whole genome shotgun (WGS) entry which is preliminary data.</text>
</comment>
<evidence type="ECO:0008006" key="4">
    <source>
        <dbReference type="Google" id="ProtNLM"/>
    </source>
</evidence>
<keyword evidence="3" id="KW-1185">Reference proteome</keyword>
<protein>
    <recommendedName>
        <fullName evidence="4">Lipoprotein</fullName>
    </recommendedName>
</protein>
<dbReference type="EMBL" id="JACRSY010000030">
    <property type="protein sequence ID" value="MBC8580875.1"/>
    <property type="molecule type" value="Genomic_DNA"/>
</dbReference>
<organism evidence="2 3">
    <name type="scientific">Zhenhengia yiwuensis</name>
    <dbReference type="NCBI Taxonomy" id="2763666"/>
    <lineage>
        <taxon>Bacteria</taxon>
        <taxon>Bacillati</taxon>
        <taxon>Bacillota</taxon>
        <taxon>Clostridia</taxon>
        <taxon>Lachnospirales</taxon>
        <taxon>Lachnospiraceae</taxon>
        <taxon>Zhenhengia</taxon>
    </lineage>
</organism>
<evidence type="ECO:0000313" key="2">
    <source>
        <dbReference type="EMBL" id="MBC8580875.1"/>
    </source>
</evidence>